<organism evidence="1 2">
    <name type="scientific">Cyphellophora europaea (strain CBS 101466)</name>
    <name type="common">Phialophora europaea</name>
    <dbReference type="NCBI Taxonomy" id="1220924"/>
    <lineage>
        <taxon>Eukaryota</taxon>
        <taxon>Fungi</taxon>
        <taxon>Dikarya</taxon>
        <taxon>Ascomycota</taxon>
        <taxon>Pezizomycotina</taxon>
        <taxon>Eurotiomycetes</taxon>
        <taxon>Chaetothyriomycetidae</taxon>
        <taxon>Chaetothyriales</taxon>
        <taxon>Cyphellophoraceae</taxon>
        <taxon>Cyphellophora</taxon>
    </lineage>
</organism>
<accession>W2SD65</accession>
<name>W2SD65_CYPE1</name>
<gene>
    <name evidence="1" type="ORF">HMPREF1541_00852</name>
</gene>
<dbReference type="RefSeq" id="XP_008711378.1">
    <property type="nucleotide sequence ID" value="XM_008713156.1"/>
</dbReference>
<protein>
    <submittedName>
        <fullName evidence="1">Uncharacterized protein</fullName>
    </submittedName>
</protein>
<dbReference type="GeneID" id="19968191"/>
<dbReference type="STRING" id="1220924.W2SD65"/>
<evidence type="ECO:0000313" key="2">
    <source>
        <dbReference type="Proteomes" id="UP000030752"/>
    </source>
</evidence>
<evidence type="ECO:0000313" key="1">
    <source>
        <dbReference type="EMBL" id="ETN46666.1"/>
    </source>
</evidence>
<sequence>MILSQFCGARTESYTGHVSGVICRQFRISLKGSRNVSSALNNLPIYRTPDENLTFGWATKNLIRARAVHESAYENLATMIALSESFHEPYAARVMFELAKIHAGPDDITPHLDQWKAVIHSMNGAFATSDFGILVEDYIRLNPYSLRVDLDEAVLRFPISAKLVAHALIALAKVTTGETRQLTLVGSAVISWLAAIADWIYDLRIAIYATDSSEPLHSTHSPDAGPTQMLFILRESPGIDLYPGTWAHSDQQQVQSLAASEATAKVRKLSLNAHSYPKSMHVTPFSGRVAWQSLLPLVFGRAYHVLDHSCASLVGEWIGGIARLFQALATGEETENPELLAPSQKANTATYGPGLIRTLTDWLPELRRMQGRMERQLKLSGDEAQKSIVAKFKQLREHCGCGICSSERPPAGPSDGKNGNLLLPEHGYCLMALAETIVALGLTLSGLTVSPQLYPSRAGIQSLYYSQVLRRLAARGCPWQQHFQLVYGDEWAAGDARRLSTAVMLFSGSRPRKSMVEKLVAVSHEGICCYFVDLEKVNTKGKTESAGTRLIKVVSGGINLKWKVFDRACMDDPMEGNVEGLLAGGTVWESVAVEHLEEKLYLQ</sequence>
<proteinExistence type="predicted"/>
<dbReference type="Proteomes" id="UP000030752">
    <property type="component" value="Unassembled WGS sequence"/>
</dbReference>
<dbReference type="eggNOG" id="ENOG502S941">
    <property type="taxonomic scope" value="Eukaryota"/>
</dbReference>
<dbReference type="VEuPathDB" id="FungiDB:HMPREF1541_00852"/>
<dbReference type="OrthoDB" id="3344043at2759"/>
<dbReference type="AlphaFoldDB" id="W2SD65"/>
<dbReference type="InParanoid" id="W2SD65"/>
<dbReference type="EMBL" id="KB822711">
    <property type="protein sequence ID" value="ETN46666.1"/>
    <property type="molecule type" value="Genomic_DNA"/>
</dbReference>
<dbReference type="HOGENOM" id="CLU_013539_1_0_1"/>
<reference evidence="1 2" key="1">
    <citation type="submission" date="2013-03" db="EMBL/GenBank/DDBJ databases">
        <title>The Genome Sequence of Phialophora europaea CBS 101466.</title>
        <authorList>
            <consortium name="The Broad Institute Genomics Platform"/>
            <person name="Cuomo C."/>
            <person name="de Hoog S."/>
            <person name="Gorbushina A."/>
            <person name="Walker B."/>
            <person name="Young S.K."/>
            <person name="Zeng Q."/>
            <person name="Gargeya S."/>
            <person name="Fitzgerald M."/>
            <person name="Haas B."/>
            <person name="Abouelleil A."/>
            <person name="Allen A.W."/>
            <person name="Alvarado L."/>
            <person name="Arachchi H.M."/>
            <person name="Berlin A.M."/>
            <person name="Chapman S.B."/>
            <person name="Gainer-Dewar J."/>
            <person name="Goldberg J."/>
            <person name="Griggs A."/>
            <person name="Gujja S."/>
            <person name="Hansen M."/>
            <person name="Howarth C."/>
            <person name="Imamovic A."/>
            <person name="Ireland A."/>
            <person name="Larimer J."/>
            <person name="McCowan C."/>
            <person name="Murphy C."/>
            <person name="Pearson M."/>
            <person name="Poon T.W."/>
            <person name="Priest M."/>
            <person name="Roberts A."/>
            <person name="Saif S."/>
            <person name="Shea T."/>
            <person name="Sisk P."/>
            <person name="Sykes S."/>
            <person name="Wortman J."/>
            <person name="Nusbaum C."/>
            <person name="Birren B."/>
        </authorList>
    </citation>
    <scope>NUCLEOTIDE SEQUENCE [LARGE SCALE GENOMIC DNA]</scope>
    <source>
        <strain evidence="1 2">CBS 101466</strain>
    </source>
</reference>
<keyword evidence="2" id="KW-1185">Reference proteome</keyword>